<reference evidence="1 2" key="1">
    <citation type="submission" date="2019-04" db="EMBL/GenBank/DDBJ databases">
        <title>Friends and foes A comparative genomics studyof 23 Aspergillus species from section Flavi.</title>
        <authorList>
            <consortium name="DOE Joint Genome Institute"/>
            <person name="Kjaerbolling I."/>
            <person name="Vesth T."/>
            <person name="Frisvad J.C."/>
            <person name="Nybo J.L."/>
            <person name="Theobald S."/>
            <person name="Kildgaard S."/>
            <person name="Isbrandt T."/>
            <person name="Kuo A."/>
            <person name="Sato A."/>
            <person name="Lyhne E.K."/>
            <person name="Kogle M.E."/>
            <person name="Wiebenga A."/>
            <person name="Kun R.S."/>
            <person name="Lubbers R.J."/>
            <person name="Makela M.R."/>
            <person name="Barry K."/>
            <person name="Chovatia M."/>
            <person name="Clum A."/>
            <person name="Daum C."/>
            <person name="Haridas S."/>
            <person name="He G."/>
            <person name="LaButti K."/>
            <person name="Lipzen A."/>
            <person name="Mondo S."/>
            <person name="Riley R."/>
            <person name="Salamov A."/>
            <person name="Simmons B.A."/>
            <person name="Magnuson J.K."/>
            <person name="Henrissat B."/>
            <person name="Mortensen U.H."/>
            <person name="Larsen T.O."/>
            <person name="Devries R.P."/>
            <person name="Grigoriev I.V."/>
            <person name="Machida M."/>
            <person name="Baker S.E."/>
            <person name="Andersen M.R."/>
        </authorList>
    </citation>
    <scope>NUCLEOTIDE SEQUENCE [LARGE SCALE GENOMIC DNA]</scope>
    <source>
        <strain evidence="1 2">IBT 29228</strain>
    </source>
</reference>
<proteinExistence type="predicted"/>
<name>A0A5N7B096_9EURO</name>
<evidence type="ECO:0000313" key="2">
    <source>
        <dbReference type="Proteomes" id="UP000326198"/>
    </source>
</evidence>
<evidence type="ECO:0000313" key="1">
    <source>
        <dbReference type="EMBL" id="KAE8375445.1"/>
    </source>
</evidence>
<protein>
    <submittedName>
        <fullName evidence="1">Uncharacterized protein</fullName>
    </submittedName>
</protein>
<dbReference type="AlphaFoldDB" id="A0A5N7B096"/>
<gene>
    <name evidence="1" type="ORF">BDV26DRAFT_267825</name>
</gene>
<accession>A0A5N7B096</accession>
<organism evidence="1 2">
    <name type="scientific">Aspergillus bertholletiae</name>
    <dbReference type="NCBI Taxonomy" id="1226010"/>
    <lineage>
        <taxon>Eukaryota</taxon>
        <taxon>Fungi</taxon>
        <taxon>Dikarya</taxon>
        <taxon>Ascomycota</taxon>
        <taxon>Pezizomycotina</taxon>
        <taxon>Eurotiomycetes</taxon>
        <taxon>Eurotiomycetidae</taxon>
        <taxon>Eurotiales</taxon>
        <taxon>Aspergillaceae</taxon>
        <taxon>Aspergillus</taxon>
        <taxon>Aspergillus subgen. Circumdati</taxon>
    </lineage>
</organism>
<dbReference type="Proteomes" id="UP000326198">
    <property type="component" value="Unassembled WGS sequence"/>
</dbReference>
<keyword evidence="2" id="KW-1185">Reference proteome</keyword>
<sequence>MIHARVDMTVSAQHMDGARPKVGTPLDLMIYVWGQYRLRRLASTSWCCCTHLQRPNPGNLFKPRS</sequence>
<dbReference type="EMBL" id="ML736260">
    <property type="protein sequence ID" value="KAE8375445.1"/>
    <property type="molecule type" value="Genomic_DNA"/>
</dbReference>